<gene>
    <name evidence="2" type="ORF">ACFSJ0_30185</name>
</gene>
<keyword evidence="3" id="KW-1185">Reference proteome</keyword>
<dbReference type="Pfam" id="PF07883">
    <property type="entry name" value="Cupin_2"/>
    <property type="match status" value="1"/>
</dbReference>
<dbReference type="PANTHER" id="PTHR36440:SF1">
    <property type="entry name" value="PUTATIVE (AFU_ORTHOLOGUE AFUA_8G07350)-RELATED"/>
    <property type="match status" value="1"/>
</dbReference>
<reference evidence="3" key="1">
    <citation type="journal article" date="2019" name="Int. J. Syst. Evol. Microbiol.">
        <title>The Global Catalogue of Microorganisms (GCM) 10K type strain sequencing project: providing services to taxonomists for standard genome sequencing and annotation.</title>
        <authorList>
            <consortium name="The Broad Institute Genomics Platform"/>
            <consortium name="The Broad Institute Genome Sequencing Center for Infectious Disease"/>
            <person name="Wu L."/>
            <person name="Ma J."/>
        </authorList>
    </citation>
    <scope>NUCLEOTIDE SEQUENCE [LARGE SCALE GENOMIC DNA]</scope>
    <source>
        <strain evidence="3">CGMCC 1.15399</strain>
    </source>
</reference>
<proteinExistence type="predicted"/>
<feature type="domain" description="Cupin type-2" evidence="1">
    <location>
        <begin position="40"/>
        <end position="106"/>
    </location>
</feature>
<evidence type="ECO:0000313" key="2">
    <source>
        <dbReference type="EMBL" id="MFD1541357.1"/>
    </source>
</evidence>
<dbReference type="RefSeq" id="WP_219539184.1">
    <property type="nucleotide sequence ID" value="NZ_JAHKRM010000055.1"/>
</dbReference>
<evidence type="ECO:0000313" key="3">
    <source>
        <dbReference type="Proteomes" id="UP001597097"/>
    </source>
</evidence>
<dbReference type="PANTHER" id="PTHR36440">
    <property type="entry name" value="PUTATIVE (AFU_ORTHOLOGUE AFUA_8G07350)-RELATED"/>
    <property type="match status" value="1"/>
</dbReference>
<dbReference type="InterPro" id="IPR013096">
    <property type="entry name" value="Cupin_2"/>
</dbReference>
<dbReference type="EMBL" id="JBHUCM010000026">
    <property type="protein sequence ID" value="MFD1541357.1"/>
    <property type="molecule type" value="Genomic_DNA"/>
</dbReference>
<sequence>MADNVIARKPGGGDAYWVMGGLYEIKAAGGETGGGVSVVEMTVPAGMGPPPHTHPGSEMIYVLEGTVRMHIDDQVVEGGAGSFFYIPERTWERFEPLTDARLLVIYSPGGIDRFFAEVGELAPTREAPPSEHPLPSLKAVTEVGLRYGLEMRLPD</sequence>
<dbReference type="Proteomes" id="UP001597097">
    <property type="component" value="Unassembled WGS sequence"/>
</dbReference>
<comment type="caution">
    <text evidence="2">The sequence shown here is derived from an EMBL/GenBank/DDBJ whole genome shotgun (WGS) entry which is preliminary data.</text>
</comment>
<protein>
    <submittedName>
        <fullName evidence="2">Cupin domain-containing protein</fullName>
    </submittedName>
</protein>
<organism evidence="2 3">
    <name type="scientific">Nonomuraea guangzhouensis</name>
    <dbReference type="NCBI Taxonomy" id="1291555"/>
    <lineage>
        <taxon>Bacteria</taxon>
        <taxon>Bacillati</taxon>
        <taxon>Actinomycetota</taxon>
        <taxon>Actinomycetes</taxon>
        <taxon>Streptosporangiales</taxon>
        <taxon>Streptosporangiaceae</taxon>
        <taxon>Nonomuraea</taxon>
    </lineage>
</organism>
<dbReference type="InterPro" id="IPR053146">
    <property type="entry name" value="QDO-like"/>
</dbReference>
<accession>A0ABW4GJT3</accession>
<name>A0ABW4GJT3_9ACTN</name>
<evidence type="ECO:0000259" key="1">
    <source>
        <dbReference type="Pfam" id="PF07883"/>
    </source>
</evidence>